<reference evidence="2 3" key="1">
    <citation type="journal article" date="2016" name="Nat. Commun.">
        <title>Thousands of microbial genomes shed light on interconnected biogeochemical processes in an aquifer system.</title>
        <authorList>
            <person name="Anantharaman K."/>
            <person name="Brown C.T."/>
            <person name="Hug L.A."/>
            <person name="Sharon I."/>
            <person name="Castelle C.J."/>
            <person name="Probst A.J."/>
            <person name="Thomas B.C."/>
            <person name="Singh A."/>
            <person name="Wilkins M.J."/>
            <person name="Karaoz U."/>
            <person name="Brodie E.L."/>
            <person name="Williams K.H."/>
            <person name="Hubbard S.S."/>
            <person name="Banfield J.F."/>
        </authorList>
    </citation>
    <scope>NUCLEOTIDE SEQUENCE [LARGE SCALE GENOMIC DNA]</scope>
</reference>
<protein>
    <recommendedName>
        <fullName evidence="4">Hydrogenase assembly protein HypC</fullName>
    </recommendedName>
</protein>
<dbReference type="PANTHER" id="PTHR35177">
    <property type="entry name" value="HYDROGENASE MATURATION FACTOR HYBG"/>
    <property type="match status" value="1"/>
</dbReference>
<name>A0A1F7UXN9_9BACT</name>
<dbReference type="Proteomes" id="UP000176846">
    <property type="component" value="Unassembled WGS sequence"/>
</dbReference>
<dbReference type="GO" id="GO:0051604">
    <property type="term" value="P:protein maturation"/>
    <property type="evidence" value="ECO:0007669"/>
    <property type="project" value="TreeGrafter"/>
</dbReference>
<proteinExistence type="inferred from homology"/>
<dbReference type="AlphaFoldDB" id="A0A1F7UXN9"/>
<gene>
    <name evidence="2" type="ORF">A2936_05085</name>
</gene>
<evidence type="ECO:0000313" key="2">
    <source>
        <dbReference type="EMBL" id="OGL83062.1"/>
    </source>
</evidence>
<dbReference type="NCBIfam" id="TIGR00074">
    <property type="entry name" value="hypC_hupF"/>
    <property type="match status" value="1"/>
</dbReference>
<comment type="similarity">
    <text evidence="1">Belongs to the HupF/HypC family.</text>
</comment>
<dbReference type="Pfam" id="PF01455">
    <property type="entry name" value="HupF_HypC"/>
    <property type="match status" value="1"/>
</dbReference>
<evidence type="ECO:0000256" key="1">
    <source>
        <dbReference type="ARBA" id="ARBA00006018"/>
    </source>
</evidence>
<dbReference type="InterPro" id="IPR001109">
    <property type="entry name" value="Hydrogenase_HupF/HypC"/>
</dbReference>
<comment type="caution">
    <text evidence="2">The sequence shown here is derived from an EMBL/GenBank/DDBJ whole genome shotgun (WGS) entry which is preliminary data.</text>
</comment>
<sequence>MCYYNSTYMCLAIPGKIKEIKGRQVLVEYPEETRLALVGDEPVKVGDCVLVQMGIVIKILTSEEAAAASEAWKK</sequence>
<dbReference type="GO" id="GO:0005506">
    <property type="term" value="F:iron ion binding"/>
    <property type="evidence" value="ECO:0007669"/>
    <property type="project" value="TreeGrafter"/>
</dbReference>
<dbReference type="Gene3D" id="2.30.30.140">
    <property type="match status" value="1"/>
</dbReference>
<accession>A0A1F7UXN9</accession>
<dbReference type="GO" id="GO:1902670">
    <property type="term" value="F:carbon dioxide binding"/>
    <property type="evidence" value="ECO:0007669"/>
    <property type="project" value="TreeGrafter"/>
</dbReference>
<dbReference type="EMBL" id="MGEK01000003">
    <property type="protein sequence ID" value="OGL83062.1"/>
    <property type="molecule type" value="Genomic_DNA"/>
</dbReference>
<evidence type="ECO:0000313" key="3">
    <source>
        <dbReference type="Proteomes" id="UP000176846"/>
    </source>
</evidence>
<evidence type="ECO:0008006" key="4">
    <source>
        <dbReference type="Google" id="ProtNLM"/>
    </source>
</evidence>
<dbReference type="SUPFAM" id="SSF159127">
    <property type="entry name" value="HupF/HypC-like"/>
    <property type="match status" value="1"/>
</dbReference>
<organism evidence="2 3">
    <name type="scientific">Candidatus Uhrbacteria bacterium RIFCSPLOWO2_01_FULL_47_25</name>
    <dbReference type="NCBI Taxonomy" id="1802402"/>
    <lineage>
        <taxon>Bacteria</taxon>
        <taxon>Candidatus Uhriibacteriota</taxon>
    </lineage>
</organism>
<dbReference type="PANTHER" id="PTHR35177:SF2">
    <property type="entry name" value="HYDROGENASE MATURATION FACTOR HYBG"/>
    <property type="match status" value="1"/>
</dbReference>